<dbReference type="GO" id="GO:0003700">
    <property type="term" value="F:DNA-binding transcription factor activity"/>
    <property type="evidence" value="ECO:0007669"/>
    <property type="project" value="TreeGrafter"/>
</dbReference>
<evidence type="ECO:0000256" key="4">
    <source>
        <dbReference type="SAM" id="MobiDB-lite"/>
    </source>
</evidence>
<accession>A0A4Y1RLU8</accession>
<feature type="domain" description="CCT" evidence="5">
    <location>
        <begin position="222"/>
        <end position="264"/>
    </location>
</feature>
<dbReference type="PANTHER" id="PTHR31319">
    <property type="entry name" value="ZINC FINGER PROTEIN CONSTANS-LIKE 4"/>
    <property type="match status" value="1"/>
</dbReference>
<reference evidence="6" key="1">
    <citation type="journal article" date="2019" name="Science">
        <title>Mutation of a bHLH transcription factor allowed almond domestication.</title>
        <authorList>
            <person name="Sanchez-Perez R."/>
            <person name="Pavan S."/>
            <person name="Mazzeo R."/>
            <person name="Moldovan C."/>
            <person name="Aiese Cigliano R."/>
            <person name="Del Cueto J."/>
            <person name="Ricciardi F."/>
            <person name="Lotti C."/>
            <person name="Ricciardi L."/>
            <person name="Dicenta F."/>
            <person name="Lopez-Marques R.L."/>
            <person name="Lindberg Moller B."/>
        </authorList>
    </citation>
    <scope>NUCLEOTIDE SEQUENCE</scope>
</reference>
<proteinExistence type="predicted"/>
<dbReference type="InterPro" id="IPR045281">
    <property type="entry name" value="CONSTANS-like"/>
</dbReference>
<evidence type="ECO:0000256" key="3">
    <source>
        <dbReference type="PROSITE-ProRule" id="PRU00357"/>
    </source>
</evidence>
<dbReference type="EMBL" id="AP019302">
    <property type="protein sequence ID" value="BBH04878.1"/>
    <property type="molecule type" value="Genomic_DNA"/>
</dbReference>
<dbReference type="GO" id="GO:0005634">
    <property type="term" value="C:nucleus"/>
    <property type="evidence" value="ECO:0007669"/>
    <property type="project" value="UniProtKB-SubCell"/>
</dbReference>
<dbReference type="Pfam" id="PF06203">
    <property type="entry name" value="CCT"/>
    <property type="match status" value="1"/>
</dbReference>
<name>A0A4Y1RLU8_PRUDU</name>
<evidence type="ECO:0000259" key="5">
    <source>
        <dbReference type="PROSITE" id="PS51017"/>
    </source>
</evidence>
<keyword evidence="2 3" id="KW-0539">Nucleus</keyword>
<dbReference type="GO" id="GO:0009909">
    <property type="term" value="P:regulation of flower development"/>
    <property type="evidence" value="ECO:0007669"/>
    <property type="project" value="InterPro"/>
</dbReference>
<dbReference type="PANTHER" id="PTHR31319:SF114">
    <property type="entry name" value="OS12G0262400 PROTEIN"/>
    <property type="match status" value="1"/>
</dbReference>
<comment type="subcellular location">
    <subcellularLocation>
        <location evidence="1 3">Nucleus</location>
    </subcellularLocation>
</comment>
<dbReference type="InterPro" id="IPR010402">
    <property type="entry name" value="CCT_domain"/>
</dbReference>
<feature type="region of interest" description="Disordered" evidence="4">
    <location>
        <begin position="1"/>
        <end position="25"/>
    </location>
</feature>
<evidence type="ECO:0000256" key="1">
    <source>
        <dbReference type="ARBA" id="ARBA00004123"/>
    </source>
</evidence>
<protein>
    <submittedName>
        <fullName evidence="6">CCT motif family protein</fullName>
    </submittedName>
</protein>
<evidence type="ECO:0000313" key="6">
    <source>
        <dbReference type="EMBL" id="BBH04878.1"/>
    </source>
</evidence>
<sequence length="306" mass="34025">HSAGRLTSRPSLRPPPHPEPPVAAEHSYTTQVVPLQSPSLPAHVHKFIFTPALHSSKISQTLPKTLNPRANVRTQQHRISTRRRLPVPGLATGSSLLVSAEFSNSCSSSSSSYCASPISSWTGGGATLIQRSVSSHSLQKTSCGTHRLVSDLLESETGPVRRVYSTGDLDLQLINNMNNGMPQQLQYCGYNRSSSETSPLSSESSMIIEGMSKACPYNPEEKKERIERYRNKRNLRNFNKTIKYACRKTLADSRPRIRGRFARNDEIEKNSPVQWSHISGEEDEEDCDSWINLLDAFSSIESNSMI</sequence>
<dbReference type="PROSITE" id="PS51017">
    <property type="entry name" value="CCT"/>
    <property type="match status" value="1"/>
</dbReference>
<dbReference type="AlphaFoldDB" id="A0A4Y1RLU8"/>
<gene>
    <name evidence="6" type="ORF">Prudu_016120</name>
</gene>
<feature type="compositionally biased region" description="Pro residues" evidence="4">
    <location>
        <begin position="12"/>
        <end position="21"/>
    </location>
</feature>
<evidence type="ECO:0000256" key="2">
    <source>
        <dbReference type="ARBA" id="ARBA00023242"/>
    </source>
</evidence>
<organism evidence="6">
    <name type="scientific">Prunus dulcis</name>
    <name type="common">Almond</name>
    <name type="synonym">Amygdalus dulcis</name>
    <dbReference type="NCBI Taxonomy" id="3755"/>
    <lineage>
        <taxon>Eukaryota</taxon>
        <taxon>Viridiplantae</taxon>
        <taxon>Streptophyta</taxon>
        <taxon>Embryophyta</taxon>
        <taxon>Tracheophyta</taxon>
        <taxon>Spermatophyta</taxon>
        <taxon>Magnoliopsida</taxon>
        <taxon>eudicotyledons</taxon>
        <taxon>Gunneridae</taxon>
        <taxon>Pentapetalae</taxon>
        <taxon>rosids</taxon>
        <taxon>fabids</taxon>
        <taxon>Rosales</taxon>
        <taxon>Rosaceae</taxon>
        <taxon>Amygdaloideae</taxon>
        <taxon>Amygdaleae</taxon>
        <taxon>Prunus</taxon>
    </lineage>
</organism>
<feature type="non-terminal residue" evidence="6">
    <location>
        <position position="1"/>
    </location>
</feature>